<evidence type="ECO:0000256" key="2">
    <source>
        <dbReference type="RuleBase" id="RU003476"/>
    </source>
</evidence>
<dbReference type="OMA" id="TWWEVER"/>
<accession>A0A8D2JE12</accession>
<reference evidence="5" key="1">
    <citation type="submission" date="2025-08" db="UniProtKB">
        <authorList>
            <consortium name="Ensembl"/>
        </authorList>
    </citation>
    <scope>IDENTIFICATION</scope>
</reference>
<organism evidence="5 6">
    <name type="scientific">Varanus komodoensis</name>
    <name type="common">Komodo dragon</name>
    <dbReference type="NCBI Taxonomy" id="61221"/>
    <lineage>
        <taxon>Eukaryota</taxon>
        <taxon>Metazoa</taxon>
        <taxon>Chordata</taxon>
        <taxon>Craniata</taxon>
        <taxon>Vertebrata</taxon>
        <taxon>Euteleostomi</taxon>
        <taxon>Lepidosauria</taxon>
        <taxon>Squamata</taxon>
        <taxon>Bifurcata</taxon>
        <taxon>Unidentata</taxon>
        <taxon>Episquamata</taxon>
        <taxon>Toxicofera</taxon>
        <taxon>Anguimorpha</taxon>
        <taxon>Paleoanguimorpha</taxon>
        <taxon>Varanoidea</taxon>
        <taxon>Varanidae</taxon>
        <taxon>Varanus</taxon>
    </lineage>
</organism>
<dbReference type="GO" id="GO:0044715">
    <property type="term" value="F:8-oxo-dGDP phosphatase activity"/>
    <property type="evidence" value="ECO:0007669"/>
    <property type="project" value="TreeGrafter"/>
</dbReference>
<dbReference type="GO" id="GO:0044716">
    <property type="term" value="F:8-oxo-GDP phosphatase activity"/>
    <property type="evidence" value="ECO:0007669"/>
    <property type="project" value="TreeGrafter"/>
</dbReference>
<dbReference type="InterPro" id="IPR020476">
    <property type="entry name" value="Nudix_hydrolase"/>
</dbReference>
<dbReference type="Proteomes" id="UP000694545">
    <property type="component" value="Unplaced"/>
</dbReference>
<dbReference type="SUPFAM" id="SSF55811">
    <property type="entry name" value="Nudix"/>
    <property type="match status" value="1"/>
</dbReference>
<comment type="similarity">
    <text evidence="2">Belongs to the Nudix hydrolase family.</text>
</comment>
<reference evidence="5" key="2">
    <citation type="submission" date="2025-09" db="UniProtKB">
        <authorList>
            <consortium name="Ensembl"/>
        </authorList>
    </citation>
    <scope>IDENTIFICATION</scope>
</reference>
<name>A0A8D2JE12_VARKO</name>
<evidence type="ECO:0000313" key="5">
    <source>
        <dbReference type="Ensembl" id="ENSVKKP00000010249.1"/>
    </source>
</evidence>
<dbReference type="InterPro" id="IPR020084">
    <property type="entry name" value="NUDIX_hydrolase_CS"/>
</dbReference>
<evidence type="ECO:0000313" key="6">
    <source>
        <dbReference type="Proteomes" id="UP000694545"/>
    </source>
</evidence>
<sequence length="154" mass="16776">MAAQELEAVLSGQGYPVPAGGGCDWGPPEPREPARLRRNTCYVVLAVLFNEKSEVLMVQEAKRECYGAWYLPAGRMEPGETIVQAMRREVAEETGLQCQPRTLLAVEERGPGWIRFVFLAEPTGAGRGGADRGLPAGGRGASRPRQLLPRQRAC</sequence>
<evidence type="ECO:0000256" key="1">
    <source>
        <dbReference type="ARBA" id="ARBA00022801"/>
    </source>
</evidence>
<protein>
    <submittedName>
        <fullName evidence="5">Nudix hydrolase 18</fullName>
    </submittedName>
</protein>
<dbReference type="PANTHER" id="PTHR22769">
    <property type="entry name" value="MUTT/NUDIX HYDROLASE"/>
    <property type="match status" value="1"/>
</dbReference>
<dbReference type="PANTHER" id="PTHR22769:SF56">
    <property type="entry name" value="8-OXO-DGDP PHOSPHATASE NUDT18"/>
    <property type="match status" value="1"/>
</dbReference>
<dbReference type="PROSITE" id="PS51462">
    <property type="entry name" value="NUDIX"/>
    <property type="match status" value="1"/>
</dbReference>
<keyword evidence="1 2" id="KW-0378">Hydrolase</keyword>
<feature type="domain" description="Nudix hydrolase" evidence="4">
    <location>
        <begin position="36"/>
        <end position="154"/>
    </location>
</feature>
<evidence type="ECO:0000259" key="4">
    <source>
        <dbReference type="PROSITE" id="PS51462"/>
    </source>
</evidence>
<dbReference type="AlphaFoldDB" id="A0A8D2JE12"/>
<evidence type="ECO:0000256" key="3">
    <source>
        <dbReference type="SAM" id="MobiDB-lite"/>
    </source>
</evidence>
<dbReference type="Gene3D" id="3.90.79.10">
    <property type="entry name" value="Nucleoside Triphosphate Pyrophosphohydrolase"/>
    <property type="match status" value="1"/>
</dbReference>
<dbReference type="Ensembl" id="ENSVKKT00000010501.1">
    <property type="protein sequence ID" value="ENSVKKP00000010249.1"/>
    <property type="gene ID" value="ENSVKKG00000007212.1"/>
</dbReference>
<feature type="region of interest" description="Disordered" evidence="3">
    <location>
        <begin position="127"/>
        <end position="154"/>
    </location>
</feature>
<dbReference type="Pfam" id="PF00293">
    <property type="entry name" value="NUDIX"/>
    <property type="match status" value="1"/>
</dbReference>
<dbReference type="PROSITE" id="PS00893">
    <property type="entry name" value="NUDIX_BOX"/>
    <property type="match status" value="1"/>
</dbReference>
<dbReference type="PRINTS" id="PR00502">
    <property type="entry name" value="NUDIXFAMILY"/>
</dbReference>
<keyword evidence="6" id="KW-1185">Reference proteome</keyword>
<proteinExistence type="inferred from homology"/>
<dbReference type="InterPro" id="IPR015797">
    <property type="entry name" value="NUDIX_hydrolase-like_dom_sf"/>
</dbReference>
<dbReference type="InterPro" id="IPR000086">
    <property type="entry name" value="NUDIX_hydrolase_dom"/>
</dbReference>